<reference evidence="1" key="1">
    <citation type="submission" date="2022-07" db="EMBL/GenBank/DDBJ databases">
        <authorList>
            <person name="Trinca V."/>
            <person name="Uliana J.V.C."/>
            <person name="Torres T.T."/>
            <person name="Ward R.J."/>
            <person name="Monesi N."/>
        </authorList>
    </citation>
    <scope>NUCLEOTIDE SEQUENCE</scope>
    <source>
        <strain evidence="1">HSMRA1968</strain>
        <tissue evidence="1">Whole embryos</tissue>
    </source>
</reference>
<evidence type="ECO:0000313" key="1">
    <source>
        <dbReference type="EMBL" id="KAJ6642130.1"/>
    </source>
</evidence>
<dbReference type="Pfam" id="PF11901">
    <property type="entry name" value="DM9"/>
    <property type="match status" value="1"/>
</dbReference>
<organism evidence="1 2">
    <name type="scientific">Pseudolycoriella hygida</name>
    <dbReference type="NCBI Taxonomy" id="35572"/>
    <lineage>
        <taxon>Eukaryota</taxon>
        <taxon>Metazoa</taxon>
        <taxon>Ecdysozoa</taxon>
        <taxon>Arthropoda</taxon>
        <taxon>Hexapoda</taxon>
        <taxon>Insecta</taxon>
        <taxon>Pterygota</taxon>
        <taxon>Neoptera</taxon>
        <taxon>Endopterygota</taxon>
        <taxon>Diptera</taxon>
        <taxon>Nematocera</taxon>
        <taxon>Sciaroidea</taxon>
        <taxon>Sciaridae</taxon>
        <taxon>Pseudolycoriella</taxon>
    </lineage>
</organism>
<keyword evidence="2" id="KW-1185">Reference proteome</keyword>
<dbReference type="InterPro" id="IPR006616">
    <property type="entry name" value="DM9_repeat"/>
</dbReference>
<dbReference type="AlphaFoldDB" id="A0A9Q0S3H0"/>
<proteinExistence type="predicted"/>
<accession>A0A9Q0S3H0</accession>
<sequence length="153" mass="16189">MSLQWVPKSNGEFVASGGVHAGVDSGNELYVARAYHDGAIVPGKLHVTHSSVYIPYNMAEVPVQSYEVLVAPNGSLSWVDSEGGAVPGNAVEGGRTNDGELLFIGRVVHNGTVTVGKVHPSHGVCYFPYGGEELNSNVYEVLVKNAFGRHLGL</sequence>
<dbReference type="EMBL" id="WJQU01000002">
    <property type="protein sequence ID" value="KAJ6642130.1"/>
    <property type="molecule type" value="Genomic_DNA"/>
</dbReference>
<dbReference type="Proteomes" id="UP001151699">
    <property type="component" value="Chromosome B"/>
</dbReference>
<evidence type="ECO:0000313" key="2">
    <source>
        <dbReference type="Proteomes" id="UP001151699"/>
    </source>
</evidence>
<comment type="caution">
    <text evidence="1">The sequence shown here is derived from an EMBL/GenBank/DDBJ whole genome shotgun (WGS) entry which is preliminary data.</text>
</comment>
<dbReference type="PANTHER" id="PTHR31649:SF1">
    <property type="entry name" value="FARNESOIC ACID O-METHYL TRANSFERASE DOMAIN-CONTAINING PROTEIN"/>
    <property type="match status" value="1"/>
</dbReference>
<protein>
    <submittedName>
        <fullName evidence="1">Natterin-4</fullName>
    </submittedName>
</protein>
<gene>
    <name evidence="1" type="primary">NATT4</name>
    <name evidence="1" type="ORF">Bhyg_07076</name>
</gene>
<dbReference type="OrthoDB" id="2142040at2759"/>
<name>A0A9Q0S3H0_9DIPT</name>
<dbReference type="SMART" id="SM00696">
    <property type="entry name" value="DM9"/>
    <property type="match status" value="2"/>
</dbReference>
<dbReference type="PANTHER" id="PTHR31649">
    <property type="entry name" value="AGAP009604-PA"/>
    <property type="match status" value="1"/>
</dbReference>